<dbReference type="Proteomes" id="UP001174694">
    <property type="component" value="Unassembled WGS sequence"/>
</dbReference>
<organism evidence="1 2">
    <name type="scientific">Pleurostoma richardsiae</name>
    <dbReference type="NCBI Taxonomy" id="41990"/>
    <lineage>
        <taxon>Eukaryota</taxon>
        <taxon>Fungi</taxon>
        <taxon>Dikarya</taxon>
        <taxon>Ascomycota</taxon>
        <taxon>Pezizomycotina</taxon>
        <taxon>Sordariomycetes</taxon>
        <taxon>Sordariomycetidae</taxon>
        <taxon>Calosphaeriales</taxon>
        <taxon>Pleurostomataceae</taxon>
        <taxon>Pleurostoma</taxon>
    </lineage>
</organism>
<dbReference type="EMBL" id="JANBVO010000002">
    <property type="protein sequence ID" value="KAJ9156120.1"/>
    <property type="molecule type" value="Genomic_DNA"/>
</dbReference>
<sequence>MGSVYTLNNGVKGVEEARLETQHSSIFTPLTRTLLPDHIRAHLKSVGLSPAVADVATGTGVWLRSLAAELPTSARLDGFDFDVSKFPDDPAMVTPNMTLSYVNMLEPFPEEMHGVYDLVHLRLVKFGVKADQWTPLAENILKLLKPGGWLLWDEMSYSSWIAVPVTQNFFDWISAEVRYAVSVGRDPNIGVTLPERVKRGGFVNCTQQTFSSFGSDDAALRKGCGHALVAAASQSLRGIVDRGGFEHIQTHEDASRLVDALNAEIDQGITELGFEMYWTIAQKPAE</sequence>
<dbReference type="AlphaFoldDB" id="A0AA38S4I1"/>
<dbReference type="SUPFAM" id="SSF53335">
    <property type="entry name" value="S-adenosyl-L-methionine-dependent methyltransferases"/>
    <property type="match status" value="1"/>
</dbReference>
<reference evidence="1" key="1">
    <citation type="submission" date="2022-07" db="EMBL/GenBank/DDBJ databases">
        <title>Fungi with potential for degradation of polypropylene.</title>
        <authorList>
            <person name="Gostincar C."/>
        </authorList>
    </citation>
    <scope>NUCLEOTIDE SEQUENCE</scope>
    <source>
        <strain evidence="1">EXF-13308</strain>
    </source>
</reference>
<proteinExistence type="predicted"/>
<dbReference type="InterPro" id="IPR029063">
    <property type="entry name" value="SAM-dependent_MTases_sf"/>
</dbReference>
<evidence type="ECO:0000313" key="1">
    <source>
        <dbReference type="EMBL" id="KAJ9156120.1"/>
    </source>
</evidence>
<protein>
    <recommendedName>
        <fullName evidence="3">Methyltransferase domain-containing protein</fullName>
    </recommendedName>
</protein>
<keyword evidence="2" id="KW-1185">Reference proteome</keyword>
<name>A0AA38S4I1_9PEZI</name>
<evidence type="ECO:0008006" key="3">
    <source>
        <dbReference type="Google" id="ProtNLM"/>
    </source>
</evidence>
<comment type="caution">
    <text evidence="1">The sequence shown here is derived from an EMBL/GenBank/DDBJ whole genome shotgun (WGS) entry which is preliminary data.</text>
</comment>
<evidence type="ECO:0000313" key="2">
    <source>
        <dbReference type="Proteomes" id="UP001174694"/>
    </source>
</evidence>
<accession>A0AA38S4I1</accession>
<gene>
    <name evidence="1" type="ORF">NKR23_g841</name>
</gene>
<dbReference type="CDD" id="cd02440">
    <property type="entry name" value="AdoMet_MTases"/>
    <property type="match status" value="1"/>
</dbReference>
<dbReference type="Gene3D" id="3.40.50.150">
    <property type="entry name" value="Vaccinia Virus protein VP39"/>
    <property type="match status" value="1"/>
</dbReference>